<sequence length="74" mass="8670">MNSTDKKLACLSCGVSTDNPKKFLKHCKLRAHTQNRYFCGYCESFVDSLQEFFEHPKKKKCVLRVFCELFLEEA</sequence>
<evidence type="ECO:0008006" key="2">
    <source>
        <dbReference type="Google" id="ProtNLM"/>
    </source>
</evidence>
<organism evidence="1">
    <name type="scientific">Marseillevirus sp</name>
    <dbReference type="NCBI Taxonomy" id="2809551"/>
    <lineage>
        <taxon>Viruses</taxon>
        <taxon>Varidnaviria</taxon>
        <taxon>Bamfordvirae</taxon>
        <taxon>Nucleocytoviricota</taxon>
        <taxon>Megaviricetes</taxon>
        <taxon>Pimascovirales</taxon>
        <taxon>Pimascovirales incertae sedis</taxon>
        <taxon>Marseilleviridae</taxon>
        <taxon>Marseillevirus</taxon>
    </lineage>
</organism>
<gene>
    <name evidence="1" type="ORF">MarFTMF_334</name>
</gene>
<reference evidence="1" key="1">
    <citation type="submission" date="2023-07" db="EMBL/GenBank/DDBJ databases">
        <authorList>
            <person name="Xia Y."/>
        </authorList>
    </citation>
    <scope>NUCLEOTIDE SEQUENCE</scope>
    <source>
        <strain evidence="1">F</strain>
    </source>
</reference>
<name>A0AA96EK66_9VIRU</name>
<proteinExistence type="predicted"/>
<dbReference type="EMBL" id="OR343188">
    <property type="protein sequence ID" value="WNL49850.1"/>
    <property type="molecule type" value="Genomic_DNA"/>
</dbReference>
<evidence type="ECO:0000313" key="1">
    <source>
        <dbReference type="EMBL" id="WNL49850.1"/>
    </source>
</evidence>
<protein>
    <recommendedName>
        <fullName evidence="2">C2H2-type domain-containing protein</fullName>
    </recommendedName>
</protein>
<accession>A0AA96EK66</accession>